<dbReference type="Proteomes" id="UP000823388">
    <property type="component" value="Chromosome 6N"/>
</dbReference>
<comment type="similarity">
    <text evidence="2">Belongs to the Tdpoz family.</text>
</comment>
<dbReference type="InterPro" id="IPR008974">
    <property type="entry name" value="TRAF-like"/>
</dbReference>
<keyword evidence="6" id="KW-1185">Reference proteome</keyword>
<dbReference type="PANTHER" id="PTHR26379:SF504">
    <property type="entry name" value="OS08G0523800 PROTEIN"/>
    <property type="match status" value="1"/>
</dbReference>
<dbReference type="SUPFAM" id="SSF54695">
    <property type="entry name" value="POZ domain"/>
    <property type="match status" value="1"/>
</dbReference>
<feature type="domain" description="BTB" evidence="3">
    <location>
        <begin position="161"/>
        <end position="228"/>
    </location>
</feature>
<protein>
    <submittedName>
        <fullName evidence="5">Uncharacterized protein</fullName>
    </submittedName>
</protein>
<dbReference type="Pfam" id="PF00651">
    <property type="entry name" value="BTB"/>
    <property type="match status" value="1"/>
</dbReference>
<evidence type="ECO:0000256" key="2">
    <source>
        <dbReference type="ARBA" id="ARBA00010846"/>
    </source>
</evidence>
<dbReference type="InterPro" id="IPR002083">
    <property type="entry name" value="MATH/TRAF_dom"/>
</dbReference>
<dbReference type="AlphaFoldDB" id="A0A8T0R538"/>
<dbReference type="PROSITE" id="PS50097">
    <property type="entry name" value="BTB"/>
    <property type="match status" value="1"/>
</dbReference>
<dbReference type="Pfam" id="PF24570">
    <property type="entry name" value="BACK_BPM_SPOP"/>
    <property type="match status" value="1"/>
</dbReference>
<proteinExistence type="inferred from homology"/>
<dbReference type="InterPro" id="IPR000210">
    <property type="entry name" value="BTB/POZ_dom"/>
</dbReference>
<dbReference type="InterPro" id="IPR045005">
    <property type="entry name" value="BPM1-6"/>
</dbReference>
<dbReference type="Gene3D" id="1.25.40.420">
    <property type="match status" value="1"/>
</dbReference>
<dbReference type="PANTHER" id="PTHR26379">
    <property type="entry name" value="BTB/POZ AND MATH DOMAIN-CONTAINING PROTEIN 1"/>
    <property type="match status" value="1"/>
</dbReference>
<gene>
    <name evidence="5" type="ORF">PVAP13_6NG270000</name>
</gene>
<dbReference type="GO" id="GO:0016567">
    <property type="term" value="P:protein ubiquitination"/>
    <property type="evidence" value="ECO:0007669"/>
    <property type="project" value="InterPro"/>
</dbReference>
<reference evidence="5" key="1">
    <citation type="submission" date="2020-05" db="EMBL/GenBank/DDBJ databases">
        <title>WGS assembly of Panicum virgatum.</title>
        <authorList>
            <person name="Lovell J.T."/>
            <person name="Jenkins J."/>
            <person name="Shu S."/>
            <person name="Juenger T.E."/>
            <person name="Schmutz J."/>
        </authorList>
    </citation>
    <scope>NUCLEOTIDE SEQUENCE</scope>
    <source>
        <strain evidence="5">AP13</strain>
    </source>
</reference>
<dbReference type="SMART" id="SM00225">
    <property type="entry name" value="BTB"/>
    <property type="match status" value="1"/>
</dbReference>
<comment type="pathway">
    <text evidence="1">Protein modification; protein ubiquitination.</text>
</comment>
<dbReference type="InterPro" id="IPR056423">
    <property type="entry name" value="BACK_BPM_SPOP"/>
</dbReference>
<sequence>MAMEGRALDSAFHEFRVDYELAKQLAVGVAVHSDAFSAGGHMWRVQLYPRGISESDNGQYLSIFFELLNRSMTTRVNCIFEAFLMDKAGRPRSIARMRSESDGGYGWSRFISVADLEENHVNEGIIRLVCGIAVVSDSSIPVPPSDIRKHLGTLLGNTDGTDVSFIVHGQTFHAHRAVLAARSPVFRAELLGSMAEATMSSITLQGIAPETFKLMLQFIYTDTLPEDDELGDIEMRMKMLARILVAADRYALGRLKLLCAKRLWDNMTAGMVATTLSLADMHNCPELKKKCLDYIVAGEHRGRVFLTKGYIEFAVKYPHLLAELRQKLGA</sequence>
<dbReference type="Gene3D" id="2.60.210.10">
    <property type="entry name" value="Apoptosis, Tumor Necrosis Factor Receptor Associated Protein 2, Chain A"/>
    <property type="match status" value="1"/>
</dbReference>
<dbReference type="CDD" id="cd00121">
    <property type="entry name" value="MATH"/>
    <property type="match status" value="1"/>
</dbReference>
<name>A0A8T0R538_PANVG</name>
<dbReference type="SUPFAM" id="SSF49599">
    <property type="entry name" value="TRAF domain-like"/>
    <property type="match status" value="1"/>
</dbReference>
<evidence type="ECO:0000259" key="4">
    <source>
        <dbReference type="PROSITE" id="PS50144"/>
    </source>
</evidence>
<dbReference type="EMBL" id="CM029048">
    <property type="protein sequence ID" value="KAG2580073.1"/>
    <property type="molecule type" value="Genomic_DNA"/>
</dbReference>
<dbReference type="OrthoDB" id="6359816at2759"/>
<evidence type="ECO:0000313" key="6">
    <source>
        <dbReference type="Proteomes" id="UP000823388"/>
    </source>
</evidence>
<dbReference type="PROSITE" id="PS50144">
    <property type="entry name" value="MATH"/>
    <property type="match status" value="1"/>
</dbReference>
<evidence type="ECO:0000256" key="1">
    <source>
        <dbReference type="ARBA" id="ARBA00004906"/>
    </source>
</evidence>
<evidence type="ECO:0000259" key="3">
    <source>
        <dbReference type="PROSITE" id="PS50097"/>
    </source>
</evidence>
<comment type="caution">
    <text evidence="5">The sequence shown here is derived from an EMBL/GenBank/DDBJ whole genome shotgun (WGS) entry which is preliminary data.</text>
</comment>
<dbReference type="InterPro" id="IPR011333">
    <property type="entry name" value="SKP1/BTB/POZ_sf"/>
</dbReference>
<accession>A0A8T0R538</accession>
<feature type="domain" description="MATH" evidence="4">
    <location>
        <begin position="9"/>
        <end position="132"/>
    </location>
</feature>
<dbReference type="Pfam" id="PF22486">
    <property type="entry name" value="MATH_2"/>
    <property type="match status" value="1"/>
</dbReference>
<organism evidence="5 6">
    <name type="scientific">Panicum virgatum</name>
    <name type="common">Blackwell switchgrass</name>
    <dbReference type="NCBI Taxonomy" id="38727"/>
    <lineage>
        <taxon>Eukaryota</taxon>
        <taxon>Viridiplantae</taxon>
        <taxon>Streptophyta</taxon>
        <taxon>Embryophyta</taxon>
        <taxon>Tracheophyta</taxon>
        <taxon>Spermatophyta</taxon>
        <taxon>Magnoliopsida</taxon>
        <taxon>Liliopsida</taxon>
        <taxon>Poales</taxon>
        <taxon>Poaceae</taxon>
        <taxon>PACMAD clade</taxon>
        <taxon>Panicoideae</taxon>
        <taxon>Panicodae</taxon>
        <taxon>Paniceae</taxon>
        <taxon>Panicinae</taxon>
        <taxon>Panicum</taxon>
        <taxon>Panicum sect. Hiantes</taxon>
    </lineage>
</organism>
<dbReference type="Gene3D" id="3.30.710.10">
    <property type="entry name" value="Potassium Channel Kv1.1, Chain A"/>
    <property type="match status" value="1"/>
</dbReference>
<evidence type="ECO:0000313" key="5">
    <source>
        <dbReference type="EMBL" id="KAG2580073.1"/>
    </source>
</evidence>